<feature type="domain" description="HTH tetR-type" evidence="5">
    <location>
        <begin position="32"/>
        <end position="92"/>
    </location>
</feature>
<sequence>MNAKRARADQGTAATAGRVWLEDAPATPRAPALTRDRITAAVVDVLDAEGLGGLSMRTVARRLDVHATSLYWHVAGREDLLDLALDAAFGEIEHTGTPGAEPLARIAGYMDGLRAALLRHPWAAVLAGTRPLLGPNALAHAEAVHAALVAAGFSGLRLTAAAALVTDQVCAAVATQTAAELHGDEATRDALAARVQADAGRYPTLAAHPPLLQADWDAHFAQRRDLVLKGLAAG</sequence>
<evidence type="ECO:0000256" key="3">
    <source>
        <dbReference type="ARBA" id="ARBA00023163"/>
    </source>
</evidence>
<keyword evidence="7" id="KW-1185">Reference proteome</keyword>
<evidence type="ECO:0000256" key="4">
    <source>
        <dbReference type="PROSITE-ProRule" id="PRU00335"/>
    </source>
</evidence>
<protein>
    <submittedName>
        <fullName evidence="6">TetR/AcrR family transcriptional regulator</fullName>
    </submittedName>
</protein>
<keyword evidence="3" id="KW-0804">Transcription</keyword>
<name>A0ABW2KLZ4_9ACTN</name>
<evidence type="ECO:0000313" key="6">
    <source>
        <dbReference type="EMBL" id="MFC7330888.1"/>
    </source>
</evidence>
<evidence type="ECO:0000313" key="7">
    <source>
        <dbReference type="Proteomes" id="UP001596540"/>
    </source>
</evidence>
<comment type="caution">
    <text evidence="6">The sequence shown here is derived from an EMBL/GenBank/DDBJ whole genome shotgun (WGS) entry which is preliminary data.</text>
</comment>
<keyword evidence="2 4" id="KW-0238">DNA-binding</keyword>
<evidence type="ECO:0000259" key="5">
    <source>
        <dbReference type="PROSITE" id="PS50977"/>
    </source>
</evidence>
<proteinExistence type="predicted"/>
<dbReference type="InterPro" id="IPR009057">
    <property type="entry name" value="Homeodomain-like_sf"/>
</dbReference>
<dbReference type="Proteomes" id="UP001596540">
    <property type="component" value="Unassembled WGS sequence"/>
</dbReference>
<dbReference type="PANTHER" id="PTHR30055">
    <property type="entry name" value="HTH-TYPE TRANSCRIPTIONAL REGULATOR RUTR"/>
    <property type="match status" value="1"/>
</dbReference>
<dbReference type="InterPro" id="IPR001647">
    <property type="entry name" value="HTH_TetR"/>
</dbReference>
<feature type="DNA-binding region" description="H-T-H motif" evidence="4">
    <location>
        <begin position="55"/>
        <end position="74"/>
    </location>
</feature>
<evidence type="ECO:0000256" key="2">
    <source>
        <dbReference type="ARBA" id="ARBA00023125"/>
    </source>
</evidence>
<keyword evidence="1" id="KW-0805">Transcription regulation</keyword>
<dbReference type="InterPro" id="IPR036271">
    <property type="entry name" value="Tet_transcr_reg_TetR-rel_C_sf"/>
</dbReference>
<dbReference type="InterPro" id="IPR004111">
    <property type="entry name" value="Repressor_TetR_C"/>
</dbReference>
<dbReference type="Gene3D" id="1.10.357.10">
    <property type="entry name" value="Tetracycline Repressor, domain 2"/>
    <property type="match status" value="1"/>
</dbReference>
<dbReference type="SUPFAM" id="SSF46689">
    <property type="entry name" value="Homeodomain-like"/>
    <property type="match status" value="1"/>
</dbReference>
<dbReference type="EMBL" id="JBHTBH010000014">
    <property type="protein sequence ID" value="MFC7330888.1"/>
    <property type="molecule type" value="Genomic_DNA"/>
</dbReference>
<dbReference type="SUPFAM" id="SSF48498">
    <property type="entry name" value="Tetracyclin repressor-like, C-terminal domain"/>
    <property type="match status" value="1"/>
</dbReference>
<evidence type="ECO:0000256" key="1">
    <source>
        <dbReference type="ARBA" id="ARBA00023015"/>
    </source>
</evidence>
<dbReference type="RefSeq" id="WP_379873527.1">
    <property type="nucleotide sequence ID" value="NZ_JBHTBH010000014.1"/>
</dbReference>
<reference evidence="7" key="1">
    <citation type="journal article" date="2019" name="Int. J. Syst. Evol. Microbiol.">
        <title>The Global Catalogue of Microorganisms (GCM) 10K type strain sequencing project: providing services to taxonomists for standard genome sequencing and annotation.</title>
        <authorList>
            <consortium name="The Broad Institute Genomics Platform"/>
            <consortium name="The Broad Institute Genome Sequencing Center for Infectious Disease"/>
            <person name="Wu L."/>
            <person name="Ma J."/>
        </authorList>
    </citation>
    <scope>NUCLEOTIDE SEQUENCE [LARGE SCALE GENOMIC DNA]</scope>
    <source>
        <strain evidence="7">CGMCC 4.7382</strain>
    </source>
</reference>
<dbReference type="PROSITE" id="PS50977">
    <property type="entry name" value="HTH_TETR_2"/>
    <property type="match status" value="1"/>
</dbReference>
<dbReference type="InterPro" id="IPR050109">
    <property type="entry name" value="HTH-type_TetR-like_transc_reg"/>
</dbReference>
<accession>A0ABW2KLZ4</accession>
<gene>
    <name evidence="6" type="ORF">ACFQRF_24440</name>
</gene>
<dbReference type="Pfam" id="PF02909">
    <property type="entry name" value="TetR_C_1"/>
    <property type="match status" value="1"/>
</dbReference>
<organism evidence="6 7">
    <name type="scientific">Marinactinospora rubrisoli</name>
    <dbReference type="NCBI Taxonomy" id="2715399"/>
    <lineage>
        <taxon>Bacteria</taxon>
        <taxon>Bacillati</taxon>
        <taxon>Actinomycetota</taxon>
        <taxon>Actinomycetes</taxon>
        <taxon>Streptosporangiales</taxon>
        <taxon>Nocardiopsidaceae</taxon>
        <taxon>Marinactinospora</taxon>
    </lineage>
</organism>
<dbReference type="PANTHER" id="PTHR30055:SF151">
    <property type="entry name" value="TRANSCRIPTIONAL REGULATORY PROTEIN"/>
    <property type="match status" value="1"/>
</dbReference>